<evidence type="ECO:0000313" key="11">
    <source>
        <dbReference type="EMBL" id="OJF91876.1"/>
    </source>
</evidence>
<keyword evidence="7" id="KW-0449">Lipoprotein</keyword>
<keyword evidence="12" id="KW-1185">Reference proteome</keyword>
<feature type="signal peptide" evidence="9">
    <location>
        <begin position="1"/>
        <end position="17"/>
    </location>
</feature>
<dbReference type="GO" id="GO:0004866">
    <property type="term" value="F:endopeptidase inhibitor activity"/>
    <property type="evidence" value="ECO:0007669"/>
    <property type="project" value="InterPro"/>
</dbReference>
<sequence length="186" mass="18949">MRVVHAAAGLAVMLALAGCQRTSSMGDFNTQNVSPAPLQAQPVQSVQSGQLMDPTTSTTDTSQFPAAPVSGTGIAGVDGTQPAGTNVAAATTALDVTKESMVGNWRVANGSSSCDMFLTLTNLGSGSRGGTRGCAGELTAMGSWEVAGKQVVLKDRNGNPLGRVFKTAEKRFDGSTNSGQPLSLSR</sequence>
<evidence type="ECO:0000256" key="1">
    <source>
        <dbReference type="ARBA" id="ARBA00004459"/>
    </source>
</evidence>
<dbReference type="Gene3D" id="2.40.128.10">
    <property type="match status" value="1"/>
</dbReference>
<dbReference type="InterPro" id="IPR016085">
    <property type="entry name" value="Protease_inh_B-barrel_dom"/>
</dbReference>
<evidence type="ECO:0000256" key="9">
    <source>
        <dbReference type="SAM" id="SignalP"/>
    </source>
</evidence>
<evidence type="ECO:0000256" key="7">
    <source>
        <dbReference type="ARBA" id="ARBA00023288"/>
    </source>
</evidence>
<comment type="subcellular location">
    <subcellularLocation>
        <location evidence="1">Cell outer membrane</location>
        <topology evidence="1">Lipid-anchor</topology>
    </subcellularLocation>
</comment>
<evidence type="ECO:0000313" key="12">
    <source>
        <dbReference type="Proteomes" id="UP000182661"/>
    </source>
</evidence>
<evidence type="ECO:0000256" key="8">
    <source>
        <dbReference type="PIRNR" id="PIRNR034005"/>
    </source>
</evidence>
<organism evidence="11 12">
    <name type="scientific">Pararhizobium antarcticum</name>
    <dbReference type="NCBI Taxonomy" id="1798805"/>
    <lineage>
        <taxon>Bacteria</taxon>
        <taxon>Pseudomonadati</taxon>
        <taxon>Pseudomonadota</taxon>
        <taxon>Alphaproteobacteria</taxon>
        <taxon>Hyphomicrobiales</taxon>
        <taxon>Rhizobiaceae</taxon>
        <taxon>Rhizobium/Agrobacterium group</taxon>
        <taxon>Pararhizobium</taxon>
    </lineage>
</organism>
<proteinExistence type="inferred from homology"/>
<protein>
    <recommendedName>
        <fullName evidence="8">Outer membrane lipoprotein omp19</fullName>
    </recommendedName>
</protein>
<dbReference type="PROSITE" id="PS51257">
    <property type="entry name" value="PROKAR_LIPOPROTEIN"/>
    <property type="match status" value="1"/>
</dbReference>
<evidence type="ECO:0000256" key="5">
    <source>
        <dbReference type="ARBA" id="ARBA00023139"/>
    </source>
</evidence>
<keyword evidence="5" id="KW-0564">Palmitate</keyword>
<dbReference type="GO" id="GO:0009279">
    <property type="term" value="C:cell outer membrane"/>
    <property type="evidence" value="ECO:0007669"/>
    <property type="project" value="UniProtKB-SubCell"/>
</dbReference>
<keyword evidence="6 8" id="KW-0998">Cell outer membrane</keyword>
<evidence type="ECO:0000256" key="6">
    <source>
        <dbReference type="ARBA" id="ARBA00023237"/>
    </source>
</evidence>
<evidence type="ECO:0000256" key="3">
    <source>
        <dbReference type="ARBA" id="ARBA00022729"/>
    </source>
</evidence>
<evidence type="ECO:0000256" key="4">
    <source>
        <dbReference type="ARBA" id="ARBA00023136"/>
    </source>
</evidence>
<gene>
    <name evidence="11" type="ORF">AX760_22790</name>
</gene>
<keyword evidence="3 9" id="KW-0732">Signal</keyword>
<keyword evidence="4 8" id="KW-0472">Membrane</keyword>
<reference evidence="11 12" key="1">
    <citation type="submission" date="2016-02" db="EMBL/GenBank/DDBJ databases">
        <title>Genome sequencing of a beta-galactosidase producing bacteria Rhizobium sp. 59.</title>
        <authorList>
            <person name="Wang D."/>
            <person name="Kot W."/>
            <person name="Qin Y."/>
            <person name="Hansen L."/>
            <person name="Naqvi K."/>
            <person name="Rensing C."/>
        </authorList>
    </citation>
    <scope>NUCLEOTIDE SEQUENCE [LARGE SCALE GENOMIC DNA]</scope>
    <source>
        <strain evidence="11 12">59</strain>
    </source>
</reference>
<dbReference type="Pfam" id="PF02974">
    <property type="entry name" value="Inh"/>
    <property type="match status" value="1"/>
</dbReference>
<dbReference type="EMBL" id="LSRP01000119">
    <property type="protein sequence ID" value="OJF91876.1"/>
    <property type="molecule type" value="Genomic_DNA"/>
</dbReference>
<accession>A0A657LM20</accession>
<evidence type="ECO:0000259" key="10">
    <source>
        <dbReference type="Pfam" id="PF02974"/>
    </source>
</evidence>
<evidence type="ECO:0000256" key="2">
    <source>
        <dbReference type="ARBA" id="ARBA00007138"/>
    </source>
</evidence>
<dbReference type="AlphaFoldDB" id="A0A657LM20"/>
<comment type="caution">
    <text evidence="11">The sequence shown here is derived from an EMBL/GenBank/DDBJ whole genome shotgun (WGS) entry which is preliminary data.</text>
</comment>
<comment type="similarity">
    <text evidence="2 8">Belongs to the rhizobiaceae omp19 lipoprotein family.</text>
</comment>
<dbReference type="SUPFAM" id="SSF50882">
    <property type="entry name" value="beta-Barrel protease inhibitors"/>
    <property type="match status" value="1"/>
</dbReference>
<feature type="chain" id="PRO_5024982129" description="Outer membrane lipoprotein omp19" evidence="9">
    <location>
        <begin position="18"/>
        <end position="186"/>
    </location>
</feature>
<dbReference type="InterPro" id="IPR010571">
    <property type="entry name" value="OM_lipoprot_Omp19_bac"/>
</dbReference>
<dbReference type="InterPro" id="IPR021140">
    <property type="entry name" value="Inh/Omp19"/>
</dbReference>
<dbReference type="PIRSF" id="PIRSF034005">
    <property type="entry name" value="OM_lipoprot_Omp19_bac"/>
    <property type="match status" value="1"/>
</dbReference>
<dbReference type="RefSeq" id="WP_071835084.1">
    <property type="nucleotide sequence ID" value="NZ_LSRP01000119.1"/>
</dbReference>
<dbReference type="OrthoDB" id="7677911at2"/>
<name>A0A657LM20_9HYPH</name>
<feature type="domain" description="Alkaline proteinase inhibitor/ Outer membrane lipoprotein Omp19" evidence="10">
    <location>
        <begin position="96"/>
        <end position="186"/>
    </location>
</feature>
<dbReference type="Proteomes" id="UP000182661">
    <property type="component" value="Unassembled WGS sequence"/>
</dbReference>